<organism evidence="1 2">
    <name type="scientific">Acetobacter sicerae</name>
    <dbReference type="NCBI Taxonomy" id="85325"/>
    <lineage>
        <taxon>Bacteria</taxon>
        <taxon>Pseudomonadati</taxon>
        <taxon>Pseudomonadota</taxon>
        <taxon>Alphaproteobacteria</taxon>
        <taxon>Acetobacterales</taxon>
        <taxon>Acetobacteraceae</taxon>
        <taxon>Acetobacter</taxon>
    </lineage>
</organism>
<dbReference type="Proteomes" id="UP001521074">
    <property type="component" value="Unassembled WGS sequence"/>
</dbReference>
<name>A0ABS8VX14_9PROT</name>
<dbReference type="RefSeq" id="WP_232877187.1">
    <property type="nucleotide sequence ID" value="NZ_JAJSOJ010000018.1"/>
</dbReference>
<protein>
    <recommendedName>
        <fullName evidence="3">DUF427 domain-containing protein</fullName>
    </recommendedName>
</protein>
<accession>A0ABS8VX14</accession>
<evidence type="ECO:0000313" key="2">
    <source>
        <dbReference type="Proteomes" id="UP001521074"/>
    </source>
</evidence>
<evidence type="ECO:0008006" key="3">
    <source>
        <dbReference type="Google" id="ProtNLM"/>
    </source>
</evidence>
<keyword evidence="2" id="KW-1185">Reference proteome</keyword>
<gene>
    <name evidence="1" type="ORF">LWC05_06860</name>
</gene>
<evidence type="ECO:0000313" key="1">
    <source>
        <dbReference type="EMBL" id="MCE0743615.1"/>
    </source>
</evidence>
<reference evidence="1 2" key="1">
    <citation type="submission" date="2021-12" db="EMBL/GenBank/DDBJ databases">
        <title>Genome sequence of Acetobacter sicerae DmPark20a_162.</title>
        <authorList>
            <person name="Chaston J.M."/>
        </authorList>
    </citation>
    <scope>NUCLEOTIDE SEQUENCE [LARGE SCALE GENOMIC DNA]</scope>
    <source>
        <strain evidence="1 2">DmPark20a_162</strain>
    </source>
</reference>
<sequence>MKHEEFRPGESFWTPSGEWRCTDIGRRTIVAIQLETNLEPSWFKGPPYAVPEVVFVEYDFAVCYPSEEAMLADRAAQEAFKASAGKLRRRVSPRKGLPRHIQAS</sequence>
<proteinExistence type="predicted"/>
<comment type="caution">
    <text evidence="1">The sequence shown here is derived from an EMBL/GenBank/DDBJ whole genome shotgun (WGS) entry which is preliminary data.</text>
</comment>
<dbReference type="EMBL" id="JAJSOJ010000018">
    <property type="protein sequence ID" value="MCE0743615.1"/>
    <property type="molecule type" value="Genomic_DNA"/>
</dbReference>